<feature type="compositionally biased region" description="Basic and acidic residues" evidence="3">
    <location>
        <begin position="2550"/>
        <end position="2560"/>
    </location>
</feature>
<dbReference type="GO" id="GO:0005524">
    <property type="term" value="F:ATP binding"/>
    <property type="evidence" value="ECO:0007669"/>
    <property type="project" value="InterPro"/>
</dbReference>
<dbReference type="EMBL" id="JAOWLY010000013">
    <property type="protein sequence ID" value="MDG4984782.1"/>
    <property type="molecule type" value="Genomic_DNA"/>
</dbReference>
<feature type="domain" description="Helicase C-terminal" evidence="5">
    <location>
        <begin position="2138"/>
        <end position="2325"/>
    </location>
</feature>
<sequence>MNREEVTQAISELIENFQNLPRDEKLTFLTFNQYHHKRSINEVVSIYVQNPEARLLGSFDYWKNLSTESSVAFGQKASVRIWNEYGRVKETLYDVSQTTLREDLHLPDTIIEERVLVNTLAELVNGEYLLGDFQQQEFNVFASQYITEYIDKTVPSLPNYTEAQKALALSIAKFNIFEEFGAFLEDDNDYQAFVQTILNDFDKLPADESLLRTFALANNFSQEFSRQILANYKRVANLTEERLEKQEQLHQKLEELEPHINFEGTAPHAIETSTATPKSEVAEIEWNESSSNEIFEFINRSHEHAPINRSVLEAMIRDEIKLEELNETGYYKVETTLGRIYLGDGFESNKQLYQALSDDNELNIDVQSYYDSIAPEKVQQLSIKEVLQQVRDKMNLPESFKVKSIGSGDFAIMKETLGGILNEPIVDWYQDGGVEVKENAPKLTEDPFFEKEFNLYLDEVLEDFKTSIQDETIISENEPSDKELLQEVFKRGSGFSQGKLRIQYYFSEHEFNFSKTKAIAFLKEEMGIGGHGEKLLQYSYDSQGLKIKVPVDRNFSWAKTVDYLSETVFSGQYLTPTEQLDYQTWKSEPKNIDYAKARWQEPLPTPEKEVQGEISLFDFDEGFAETVIPESELPEKAEERSTETVDQEKVIAEGVSKEITDIQLLSDEALEEALVENYGRIIGADGSGYSPKSFTRWAELREEENRRRSLKEPKEISIFDEVEDESQSKIPRDEQLYQADSILSEMLETVEQRKPQILTEWSGGLQRLQLFQMVGQKREVLVSLDLQTSQFIPSETFLDKWTIDQREILRQRLSEVMNIPYEVKSQLEFEEQLNNTTLVDFEFPEVLSEFYPKTPTEKVNANLQAIQLVKKLDIENRGATPAEQNVLAKYVGWGGLANTFFDESNPRFQKEREDLKELVSTQEYSKMRKSSLTAYFTDPDIISHIYRQLDDLGFKGGRVLDPSMGSGNFFSAMPKNLKEKSDLYGVELETLSGQLSKQLHQTANIQVKGFEATNFANDSMDLVITNVPFGQTYLTDDKYDNNYAIHDYFIKKSLDLVHEGGYVAVITSTYTMDKQNDSFRKELSKQANLVGAVRLPDSAFKNIAGTDVSSDILIFQKTSSPELNPVWLDIVKQSDALGNVVAYNRYFEQFPDKVLGDLKIKTFNGGTLSIQNKVSHDELMNALDIALNFERNQNTATLERQTEVFETIKSNDDSIPIEVLENIAPFTLHVHDNRPYYHNGKNIELHQKTSSINLKTNEDRKAQLERYERNKDKIFDQKEKFVISYVGKGYFDSWNNFIPTTSEGKNNLPDIDAETLSKIAQNDAAFSNNKRYSFDPKTSQLTIETLESTQYFYHVDYNKADVKAIEQMIDLRQTLQEVLKVQHQPNFEETYEPLRQTLNKKYDAFVSQYGAISFRSNRSLMKKDDYYQFLASIEDEVEDEQTKLPKYVKGTVFFEPTIQAEKGVVEVKSAADALLASLNHRGTLDFDYMKDIYPHTKEEMVAELGERLFYLGADEYQVREDYLSGDVKTKLSVAMTNRDFDFEEYDWSRNISALEEVVPKDLMISEINYKFGTRFIPNTIYQKFLAEMLDQIPRGSDKANPDFVTIDYDKDSDVYRVELEMTNTYAVIDKYGFRNSRKNQSYAADKLATTLLNQRAPKIYQPDPDDPTGKKRILDPEATAAIQERGTELASQFEEWVMKSPEVQAEIVKIYNERYNRSVVKLYDGSSLSVNGLAKQYQLRPHQQNAVMRIVQERRAGLAHEVGSGKTLTLLASSMKLQELGVISKPMFVIPKPLVEQFGREIYKYFPESKVLIATTEDFSKDNRKRFISRIANGNYNAIVIADSQFGKVAMSKEYQEFYINNEIDQAREALENSDSGNKYTVKRIERKIEGLEKRLENLQKTDTDTFINFEELGIDFLSVDEAHNFKNLAPYTQLENVKGVADTRSQKAMDLMMKIEYLHSLYDNRNVVFSTGTPMSNSVVELYTMMKYIEPDVLERYGVANFDSWVSSFGVIDNNFELTAAGTFKINRRFIKFGNVPELMKMFRESWDIQTSDMLDLPVPEAVTTPHYTTVTSAQAEYIDDLIQRATEIESGSVKPYEDNMLKIVGENRKLTLDMRALDDSIYSDIDSDKLNQVVANVFQIYQENDEKKSTQMIFSDQSVPYKYRNSQTYNLDGTINTFSAYDEIKAKLVARGIPEQEIRFIHEATDKNKEAMMRDMRTGKIRVLIGSTSKAGTGLNVQDKLIAVHHLDVPWRPSDITQRNGRIIRQGNENPLVQIHFYITKGSMDSFLWQTQEVKKNFIEQIMNGQSAAREMEELITDTPSPASFKAAANGNPLQAEFMKLDMELQVLKRSRTRFYEGKATDQNRIGEEKNRLSSFEKRLENVEKDLSNIKETKGNPFSLELSYNGQSKYFNDQDKKSDVGEFFAKRLNGNVLQYQVSTERIALTSLGHYRGFELVHQVASSTDNTNHDLILKGNAQYSVRVDVSAPTGILTRIDNKIDEGIAHDFENTLNEIDRLRNAINKIEEVENAPYPKEEEYKEKMERYSDLKESLEAERSGTVRDVTNNYEQSEEIEM</sequence>
<dbReference type="InterPro" id="IPR027417">
    <property type="entry name" value="P-loop_NTPase"/>
</dbReference>
<comment type="caution">
    <text evidence="6">The sequence shown here is derived from an EMBL/GenBank/DDBJ whole genome shotgun (WGS) entry which is preliminary data.</text>
</comment>
<dbReference type="SUPFAM" id="SSF53335">
    <property type="entry name" value="S-adenosyl-L-methionine-dependent methyltransferases"/>
    <property type="match status" value="1"/>
</dbReference>
<feature type="domain" description="Helicase ATP-binding" evidence="4">
    <location>
        <begin position="1747"/>
        <end position="1993"/>
    </location>
</feature>
<dbReference type="SMART" id="SM00487">
    <property type="entry name" value="DEXDc"/>
    <property type="match status" value="1"/>
</dbReference>
<dbReference type="InterPro" id="IPR029063">
    <property type="entry name" value="SAM-dependent_MTases_sf"/>
</dbReference>
<dbReference type="PRINTS" id="PR00507">
    <property type="entry name" value="N12N6MTFRASE"/>
</dbReference>
<dbReference type="PANTHER" id="PTHR41313">
    <property type="entry name" value="ADENINE-SPECIFIC METHYLTRANSFERASE"/>
    <property type="match status" value="1"/>
</dbReference>
<evidence type="ECO:0000259" key="5">
    <source>
        <dbReference type="PROSITE" id="PS51194"/>
    </source>
</evidence>
<evidence type="ECO:0000259" key="4">
    <source>
        <dbReference type="PROSITE" id="PS51192"/>
    </source>
</evidence>
<dbReference type="GO" id="GO:0009007">
    <property type="term" value="F:site-specific DNA-methyltransferase (adenine-specific) activity"/>
    <property type="evidence" value="ECO:0007669"/>
    <property type="project" value="UniProtKB-EC"/>
</dbReference>
<evidence type="ECO:0000313" key="6">
    <source>
        <dbReference type="EMBL" id="MDG4984782.1"/>
    </source>
</evidence>
<feature type="coiled-coil region" evidence="2">
    <location>
        <begin position="229"/>
        <end position="256"/>
    </location>
</feature>
<dbReference type="InterPro" id="IPR011639">
    <property type="entry name" value="MethylTrfase_TaqI-like_dom"/>
</dbReference>
<dbReference type="GO" id="GO:0003677">
    <property type="term" value="F:DNA binding"/>
    <property type="evidence" value="ECO:0007669"/>
    <property type="project" value="InterPro"/>
</dbReference>
<keyword evidence="2" id="KW-0175">Coiled coil</keyword>
<reference evidence="6" key="1">
    <citation type="submission" date="2022-10" db="EMBL/GenBank/DDBJ databases">
        <authorList>
            <person name="Turner M.S."/>
            <person name="Huang W."/>
        </authorList>
    </citation>
    <scope>NUCLEOTIDE SEQUENCE</scope>
    <source>
        <strain evidence="6">3</strain>
    </source>
</reference>
<dbReference type="RefSeq" id="WP_278229268.1">
    <property type="nucleotide sequence ID" value="NZ_JAOWLY010000013.1"/>
</dbReference>
<accession>A0A9X4NJ88</accession>
<dbReference type="SMART" id="SM00490">
    <property type="entry name" value="HELICc"/>
    <property type="match status" value="1"/>
</dbReference>
<proteinExistence type="predicted"/>
<dbReference type="Proteomes" id="UP001152614">
    <property type="component" value="Unassembled WGS sequence"/>
</dbReference>
<dbReference type="InterPro" id="IPR006935">
    <property type="entry name" value="Helicase/UvrB_N"/>
</dbReference>
<dbReference type="InterPro" id="IPR001650">
    <property type="entry name" value="Helicase_C-like"/>
</dbReference>
<name>A0A9X4NJ88_9LACT</name>
<dbReference type="GO" id="GO:0016787">
    <property type="term" value="F:hydrolase activity"/>
    <property type="evidence" value="ECO:0007669"/>
    <property type="project" value="InterPro"/>
</dbReference>
<evidence type="ECO:0000256" key="2">
    <source>
        <dbReference type="SAM" id="Coils"/>
    </source>
</evidence>
<evidence type="ECO:0000313" key="7">
    <source>
        <dbReference type="Proteomes" id="UP001152614"/>
    </source>
</evidence>
<evidence type="ECO:0000256" key="1">
    <source>
        <dbReference type="ARBA" id="ARBA00023236"/>
    </source>
</evidence>
<keyword evidence="1" id="KW-0227">DNA damage</keyword>
<dbReference type="PROSITE" id="PS51194">
    <property type="entry name" value="HELICASE_CTER"/>
    <property type="match status" value="1"/>
</dbReference>
<dbReference type="Pfam" id="PF00271">
    <property type="entry name" value="Helicase_C"/>
    <property type="match status" value="1"/>
</dbReference>
<dbReference type="InterPro" id="IPR014001">
    <property type="entry name" value="Helicase_ATP-bd"/>
</dbReference>
<dbReference type="Gene3D" id="3.40.50.300">
    <property type="entry name" value="P-loop containing nucleotide triphosphate hydrolases"/>
    <property type="match status" value="2"/>
</dbReference>
<evidence type="ECO:0000256" key="3">
    <source>
        <dbReference type="SAM" id="MobiDB-lite"/>
    </source>
</evidence>
<dbReference type="GO" id="GO:0009432">
    <property type="term" value="P:SOS response"/>
    <property type="evidence" value="ECO:0007669"/>
    <property type="project" value="UniProtKB-KW"/>
</dbReference>
<reference evidence="6" key="2">
    <citation type="journal article" date="2023" name="Food Microbiol.">
        <title>Evaluation of the fermentation potential of lactic acid bacteria isolated from herbs, fruits and vegetables as starter cultures in nut-based milk alternatives.</title>
        <authorList>
            <person name="Huang W."/>
            <person name="Dong A."/>
            <person name="Pham H.T."/>
            <person name="Zhou C."/>
            <person name="Huo Z."/>
            <person name="Watjen A.P."/>
            <person name="Prakash S."/>
            <person name="Bang-Berthelsen C.H."/>
            <person name="Turner M.S."/>
        </authorList>
    </citation>
    <scope>NUCLEOTIDE SEQUENCE</scope>
    <source>
        <strain evidence="6">3</strain>
    </source>
</reference>
<protein>
    <submittedName>
        <fullName evidence="6">SNF2-related protein</fullName>
    </submittedName>
</protein>
<feature type="coiled-coil region" evidence="2">
    <location>
        <begin position="2368"/>
        <end position="2395"/>
    </location>
</feature>
<dbReference type="Pfam" id="PF04851">
    <property type="entry name" value="ResIII"/>
    <property type="match status" value="1"/>
</dbReference>
<dbReference type="PANTHER" id="PTHR41313:SF1">
    <property type="entry name" value="DNA METHYLASE ADENINE-SPECIFIC DOMAIN-CONTAINING PROTEIN"/>
    <property type="match status" value="1"/>
</dbReference>
<dbReference type="PROSITE" id="PS51192">
    <property type="entry name" value="HELICASE_ATP_BIND_1"/>
    <property type="match status" value="1"/>
</dbReference>
<feature type="region of interest" description="Disordered" evidence="3">
    <location>
        <begin position="2550"/>
        <end position="2576"/>
    </location>
</feature>
<organism evidence="6 7">
    <name type="scientific">Lactococcus lactis</name>
    <dbReference type="NCBI Taxonomy" id="1358"/>
    <lineage>
        <taxon>Bacteria</taxon>
        <taxon>Bacillati</taxon>
        <taxon>Bacillota</taxon>
        <taxon>Bacilli</taxon>
        <taxon>Lactobacillales</taxon>
        <taxon>Streptococcaceae</taxon>
        <taxon>Lactococcus</taxon>
    </lineage>
</organism>
<dbReference type="SUPFAM" id="SSF52540">
    <property type="entry name" value="P-loop containing nucleoside triphosphate hydrolases"/>
    <property type="match status" value="2"/>
</dbReference>
<keyword evidence="1" id="KW-0742">SOS response</keyword>
<dbReference type="Gene3D" id="3.40.50.150">
    <property type="entry name" value="Vaccinia Virus protein VP39"/>
    <property type="match status" value="1"/>
</dbReference>
<dbReference type="InterPro" id="IPR052933">
    <property type="entry name" value="DNA_Protect_Modify"/>
</dbReference>
<dbReference type="GO" id="GO:0006304">
    <property type="term" value="P:DNA modification"/>
    <property type="evidence" value="ECO:0007669"/>
    <property type="project" value="InterPro"/>
</dbReference>
<gene>
    <name evidence="6" type="ORF">OGZ51_11565</name>
</gene>
<dbReference type="Pfam" id="PF07669">
    <property type="entry name" value="Eco57I"/>
    <property type="match status" value="1"/>
</dbReference>